<name>W7ISW2_9PSEU</name>
<evidence type="ECO:0000256" key="3">
    <source>
        <dbReference type="ARBA" id="ARBA00023315"/>
    </source>
</evidence>
<dbReference type="Gene3D" id="3.40.366.10">
    <property type="entry name" value="Malonyl-Coenzyme A Acyl Carrier Protein, domain 2"/>
    <property type="match status" value="1"/>
</dbReference>
<dbReference type="STRING" id="909613.UO65_0721"/>
<feature type="domain" description="Malonyl-CoA-[acyl-carrier-protein] transacylase small" evidence="5">
    <location>
        <begin position="145"/>
        <end position="206"/>
    </location>
</feature>
<dbReference type="GO" id="GO:0006633">
    <property type="term" value="P:fatty acid biosynthetic process"/>
    <property type="evidence" value="ECO:0007669"/>
    <property type="project" value="TreeGrafter"/>
</dbReference>
<dbReference type="SUPFAM" id="SSF52151">
    <property type="entry name" value="FabD/lysophospholipase-like"/>
    <property type="match status" value="1"/>
</dbReference>
<keyword evidence="7" id="KW-1185">Reference proteome</keyword>
<evidence type="ECO:0000313" key="7">
    <source>
        <dbReference type="Proteomes" id="UP000019277"/>
    </source>
</evidence>
<evidence type="ECO:0000256" key="2">
    <source>
        <dbReference type="ARBA" id="ARBA00022679"/>
    </source>
</evidence>
<reference evidence="6 7" key="1">
    <citation type="journal article" date="2014" name="Genome Announc.">
        <title>Draft Genome Sequence of the Antitrypanosomally Active Sponge-Associated Bacterium Actinokineospora sp. Strain EG49.</title>
        <authorList>
            <person name="Harjes J."/>
            <person name="Ryu T."/>
            <person name="Abdelmohsen U.R."/>
            <person name="Moitinho-Silva L."/>
            <person name="Horn H."/>
            <person name="Ravasi T."/>
            <person name="Hentschel U."/>
        </authorList>
    </citation>
    <scope>NUCLEOTIDE SEQUENCE [LARGE SCALE GENOMIC DNA]</scope>
    <source>
        <strain evidence="6 7">EG49</strain>
    </source>
</reference>
<dbReference type="eggNOG" id="COG0331">
    <property type="taxonomic scope" value="Bacteria"/>
</dbReference>
<evidence type="ECO:0000256" key="4">
    <source>
        <dbReference type="ARBA" id="ARBA00048462"/>
    </source>
</evidence>
<dbReference type="InterPro" id="IPR049416">
    <property type="entry name" value="VinK-like_small"/>
</dbReference>
<dbReference type="PANTHER" id="PTHR42681">
    <property type="entry name" value="MALONYL-COA-ACYL CARRIER PROTEIN TRANSACYLASE, MITOCHONDRIAL"/>
    <property type="match status" value="1"/>
</dbReference>
<proteinExistence type="predicted"/>
<dbReference type="InterPro" id="IPR016035">
    <property type="entry name" value="Acyl_Trfase/lysoPLipase"/>
</dbReference>
<evidence type="ECO:0000259" key="5">
    <source>
        <dbReference type="Pfam" id="PF21124"/>
    </source>
</evidence>
<comment type="caution">
    <text evidence="6">The sequence shown here is derived from an EMBL/GenBank/DDBJ whole genome shotgun (WGS) entry which is preliminary data.</text>
</comment>
<gene>
    <name evidence="6" type="ORF">UO65_0721</name>
</gene>
<dbReference type="EMBL" id="AYXG01000027">
    <property type="protein sequence ID" value="EWC64010.1"/>
    <property type="molecule type" value="Genomic_DNA"/>
</dbReference>
<dbReference type="InterPro" id="IPR050858">
    <property type="entry name" value="Mal-CoA-ACP_Trans/PKS_FabD"/>
</dbReference>
<accession>W7ISW2</accession>
<dbReference type="RefSeq" id="WP_200873295.1">
    <property type="nucleotide sequence ID" value="NZ_AYXG01000027.1"/>
</dbReference>
<dbReference type="PANTHER" id="PTHR42681:SF1">
    <property type="entry name" value="MALONYL-COA-ACYL CARRIER PROTEIN TRANSACYLASE, MITOCHONDRIAL"/>
    <property type="match status" value="1"/>
</dbReference>
<evidence type="ECO:0000256" key="1">
    <source>
        <dbReference type="ARBA" id="ARBA00013258"/>
    </source>
</evidence>
<protein>
    <recommendedName>
        <fullName evidence="1">[acyl-carrier-protein] S-malonyltransferase</fullName>
        <ecNumber evidence="1">2.3.1.39</ecNumber>
    </recommendedName>
</protein>
<dbReference type="GO" id="GO:0005829">
    <property type="term" value="C:cytosol"/>
    <property type="evidence" value="ECO:0007669"/>
    <property type="project" value="TreeGrafter"/>
</dbReference>
<keyword evidence="2 6" id="KW-0808">Transferase</keyword>
<dbReference type="EC" id="2.3.1.39" evidence="1"/>
<dbReference type="GO" id="GO:0004314">
    <property type="term" value="F:[acyl-carrier-protein] S-malonyltransferase activity"/>
    <property type="evidence" value="ECO:0007669"/>
    <property type="project" value="UniProtKB-EC"/>
</dbReference>
<dbReference type="Proteomes" id="UP000019277">
    <property type="component" value="Unassembled WGS sequence"/>
</dbReference>
<dbReference type="Gene3D" id="3.30.70.250">
    <property type="entry name" value="Malonyl-CoA ACP transacylase, ACP-binding"/>
    <property type="match status" value="1"/>
</dbReference>
<organism evidence="6 7">
    <name type="scientific">Actinokineospora spheciospongiae</name>
    <dbReference type="NCBI Taxonomy" id="909613"/>
    <lineage>
        <taxon>Bacteria</taxon>
        <taxon>Bacillati</taxon>
        <taxon>Actinomycetota</taxon>
        <taxon>Actinomycetes</taxon>
        <taxon>Pseudonocardiales</taxon>
        <taxon>Pseudonocardiaceae</taxon>
        <taxon>Actinokineospora</taxon>
    </lineage>
</organism>
<evidence type="ECO:0000313" key="6">
    <source>
        <dbReference type="EMBL" id="EWC64010.1"/>
    </source>
</evidence>
<dbReference type="AlphaFoldDB" id="W7ISW2"/>
<keyword evidence="3 6" id="KW-0012">Acyltransferase</keyword>
<dbReference type="Pfam" id="PF21124">
    <property type="entry name" value="VinK_C"/>
    <property type="match status" value="1"/>
</dbReference>
<comment type="catalytic activity">
    <reaction evidence="4">
        <text>holo-[ACP] + malonyl-CoA = malonyl-[ACP] + CoA</text>
        <dbReference type="Rhea" id="RHEA:41792"/>
        <dbReference type="Rhea" id="RHEA-COMP:9623"/>
        <dbReference type="Rhea" id="RHEA-COMP:9685"/>
        <dbReference type="ChEBI" id="CHEBI:57287"/>
        <dbReference type="ChEBI" id="CHEBI:57384"/>
        <dbReference type="ChEBI" id="CHEBI:64479"/>
        <dbReference type="ChEBI" id="CHEBI:78449"/>
        <dbReference type="EC" id="2.3.1.39"/>
    </reaction>
</comment>
<sequence>MGTNGSVANSPAAVRTAVVFPGMAQAGFPVLGRFLTLDPFAGARVAEADDALGYSLLDRYWDDGGDYSVQAQVAFMVASTALADRAVTEGGLVPGVCAAPSFGHKAAVAFTGALPFGDAVRLTSALAVCEHEYFAERQGDLVTHSFVRVGVDEVADLRAELAEAGHETAPSGALDHDFHLLTLPRDGLDALKAAVSAAGGYNMQTMWPPVHAPVLRPLRERAERVLDGFALTDPLLPVVSDVDGSLVTTADALRAMLLGTFDRPLDWPAAAAALAGLGVGTAWFPGPESPFTRVRCSRAFELVKVDPKGALRAVLGDPAAVSGSGRSR</sequence>
<dbReference type="InterPro" id="IPR001227">
    <property type="entry name" value="Ac_transferase_dom_sf"/>
</dbReference>